<proteinExistence type="predicted"/>
<feature type="compositionally biased region" description="Low complexity" evidence="1">
    <location>
        <begin position="139"/>
        <end position="149"/>
    </location>
</feature>
<feature type="chain" id="PRO_5041244321" evidence="2">
    <location>
        <begin position="20"/>
        <end position="168"/>
    </location>
</feature>
<comment type="caution">
    <text evidence="3">The sequence shown here is derived from an EMBL/GenBank/DDBJ whole genome shotgun (WGS) entry which is preliminary data.</text>
</comment>
<accession>A0AA39PY52</accession>
<evidence type="ECO:0000313" key="4">
    <source>
        <dbReference type="Proteomes" id="UP001175228"/>
    </source>
</evidence>
<keyword evidence="2" id="KW-0732">Signal</keyword>
<dbReference type="EMBL" id="JAUEPU010000032">
    <property type="protein sequence ID" value="KAK0491871.1"/>
    <property type="molecule type" value="Genomic_DNA"/>
</dbReference>
<dbReference type="AlphaFoldDB" id="A0AA39PY52"/>
<organism evidence="3 4">
    <name type="scientific">Armillaria luteobubalina</name>
    <dbReference type="NCBI Taxonomy" id="153913"/>
    <lineage>
        <taxon>Eukaryota</taxon>
        <taxon>Fungi</taxon>
        <taxon>Dikarya</taxon>
        <taxon>Basidiomycota</taxon>
        <taxon>Agaricomycotina</taxon>
        <taxon>Agaricomycetes</taxon>
        <taxon>Agaricomycetidae</taxon>
        <taxon>Agaricales</taxon>
        <taxon>Marasmiineae</taxon>
        <taxon>Physalacriaceae</taxon>
        <taxon>Armillaria</taxon>
    </lineage>
</organism>
<feature type="region of interest" description="Disordered" evidence="1">
    <location>
        <begin position="119"/>
        <end position="154"/>
    </location>
</feature>
<evidence type="ECO:0000256" key="2">
    <source>
        <dbReference type="SAM" id="SignalP"/>
    </source>
</evidence>
<name>A0AA39PY52_9AGAR</name>
<feature type="signal peptide" evidence="2">
    <location>
        <begin position="1"/>
        <end position="19"/>
    </location>
</feature>
<dbReference type="Proteomes" id="UP001175228">
    <property type="component" value="Unassembled WGS sequence"/>
</dbReference>
<sequence>MPFLLRSFYFALWTLCVSALKISAPNHVLQNHTVAVNLTYSPSDPSYFFLRKFWNINGSSYFSENVANITNFTADTTANITFHHDGDFLVFAFNISDPVNLNHSSSHQNLAKSPTIQVEGFESPDDDRNHGHNGHGNEGNDQGGNDSSGRSGGSTWVVQCLKTHPSYH</sequence>
<evidence type="ECO:0000313" key="3">
    <source>
        <dbReference type="EMBL" id="KAK0491871.1"/>
    </source>
</evidence>
<reference evidence="3" key="1">
    <citation type="submission" date="2023-06" db="EMBL/GenBank/DDBJ databases">
        <authorList>
            <consortium name="Lawrence Berkeley National Laboratory"/>
            <person name="Ahrendt S."/>
            <person name="Sahu N."/>
            <person name="Indic B."/>
            <person name="Wong-Bajracharya J."/>
            <person name="Merenyi Z."/>
            <person name="Ke H.-M."/>
            <person name="Monk M."/>
            <person name="Kocsube S."/>
            <person name="Drula E."/>
            <person name="Lipzen A."/>
            <person name="Balint B."/>
            <person name="Henrissat B."/>
            <person name="Andreopoulos B."/>
            <person name="Martin F.M."/>
            <person name="Harder C.B."/>
            <person name="Rigling D."/>
            <person name="Ford K.L."/>
            <person name="Foster G.D."/>
            <person name="Pangilinan J."/>
            <person name="Papanicolaou A."/>
            <person name="Barry K."/>
            <person name="LaButti K."/>
            <person name="Viragh M."/>
            <person name="Koriabine M."/>
            <person name="Yan M."/>
            <person name="Riley R."/>
            <person name="Champramary S."/>
            <person name="Plett K.L."/>
            <person name="Tsai I.J."/>
            <person name="Slot J."/>
            <person name="Sipos G."/>
            <person name="Plett J."/>
            <person name="Nagy L.G."/>
            <person name="Grigoriev I.V."/>
        </authorList>
    </citation>
    <scope>NUCLEOTIDE SEQUENCE</scope>
    <source>
        <strain evidence="3">HWK02</strain>
    </source>
</reference>
<protein>
    <submittedName>
        <fullName evidence="3">Uncharacterized protein</fullName>
    </submittedName>
</protein>
<keyword evidence="4" id="KW-1185">Reference proteome</keyword>
<gene>
    <name evidence="3" type="ORF">EDD18DRAFT_529228</name>
</gene>
<evidence type="ECO:0000256" key="1">
    <source>
        <dbReference type="SAM" id="MobiDB-lite"/>
    </source>
</evidence>